<dbReference type="SUPFAM" id="SSF53474">
    <property type="entry name" value="alpha/beta-Hydrolases"/>
    <property type="match status" value="1"/>
</dbReference>
<dbReference type="PANTHER" id="PTHR37946">
    <property type="entry name" value="SLL1969 PROTEIN"/>
    <property type="match status" value="1"/>
</dbReference>
<proteinExistence type="predicted"/>
<dbReference type="InterPro" id="IPR029058">
    <property type="entry name" value="AB_hydrolase_fold"/>
</dbReference>
<name>A0ABZ2N5L5_9BACI</name>
<protein>
    <submittedName>
        <fullName evidence="1">Alpha/beta fold hydrolase</fullName>
    </submittedName>
</protein>
<dbReference type="PANTHER" id="PTHR37946:SF1">
    <property type="entry name" value="SLL1969 PROTEIN"/>
    <property type="match status" value="1"/>
</dbReference>
<evidence type="ECO:0000313" key="2">
    <source>
        <dbReference type="Proteomes" id="UP001387364"/>
    </source>
</evidence>
<dbReference type="EMBL" id="CP147404">
    <property type="protein sequence ID" value="WXB93008.1"/>
    <property type="molecule type" value="Genomic_DNA"/>
</dbReference>
<dbReference type="GO" id="GO:0016787">
    <property type="term" value="F:hydrolase activity"/>
    <property type="evidence" value="ECO:0007669"/>
    <property type="project" value="UniProtKB-KW"/>
</dbReference>
<reference evidence="1 2" key="1">
    <citation type="submission" date="2024-02" db="EMBL/GenBank/DDBJ databases">
        <title>Seven novel Bacillus-like species.</title>
        <authorList>
            <person name="Liu G."/>
        </authorList>
    </citation>
    <scope>NUCLEOTIDE SEQUENCE [LARGE SCALE GENOMIC DNA]</scope>
    <source>
        <strain evidence="1 2">FJAT-52991</strain>
    </source>
</reference>
<dbReference type="Pfam" id="PF06028">
    <property type="entry name" value="DUF915"/>
    <property type="match status" value="1"/>
</dbReference>
<gene>
    <name evidence="1" type="ORF">WDJ61_17570</name>
</gene>
<dbReference type="RefSeq" id="WP_338752108.1">
    <property type="nucleotide sequence ID" value="NZ_CP147404.1"/>
</dbReference>
<organism evidence="1 2">
    <name type="scientific">Bacillus kandeliae</name>
    <dbReference type="NCBI Taxonomy" id="3129297"/>
    <lineage>
        <taxon>Bacteria</taxon>
        <taxon>Bacillati</taxon>
        <taxon>Bacillota</taxon>
        <taxon>Bacilli</taxon>
        <taxon>Bacillales</taxon>
        <taxon>Bacillaceae</taxon>
        <taxon>Bacillus</taxon>
    </lineage>
</organism>
<keyword evidence="1" id="KW-0378">Hydrolase</keyword>
<evidence type="ECO:0000313" key="1">
    <source>
        <dbReference type="EMBL" id="WXB93008.1"/>
    </source>
</evidence>
<dbReference type="Gene3D" id="3.40.50.1820">
    <property type="entry name" value="alpha/beta hydrolase"/>
    <property type="match status" value="1"/>
</dbReference>
<dbReference type="InterPro" id="IPR010315">
    <property type="entry name" value="DUF915_hydro-like"/>
</dbReference>
<dbReference type="Proteomes" id="UP001387364">
    <property type="component" value="Chromosome"/>
</dbReference>
<accession>A0ABZ2N5L5</accession>
<sequence length="275" mass="31080">MKRPRMIILFLFIVALAFISYHLLYRIEPVNSQTSTPPLHATVFVHGYKGTAVSFRSMLDRFENEHHWGKQALLCKVTKDGRVLTSKTSHYTANDHLFVQVVFENNRANFEDTTYWLSEVMNTLKTHYGIDQVNLVGHSMGGIVSTKFLEDYKQGGKYPHVEKLVVIGSPFKGVKNRDYLKTNTGAATYDLMPNSPAIKQLWANTESFPKHVKTLAIAGVGDQLVNVNSALAIESIVPKENYTESIIVNRNINHSGLHESDEVDAQIGQFLWNEQ</sequence>
<keyword evidence="2" id="KW-1185">Reference proteome</keyword>